<dbReference type="PANTHER" id="PTHR10302:SF27">
    <property type="entry name" value="SINGLE-STRANDED DNA-BINDING PROTEIN"/>
    <property type="match status" value="1"/>
</dbReference>
<gene>
    <name evidence="5" type="ORF">BKP35_16390</name>
</gene>
<organism evidence="5 6">
    <name type="scientific">Anaerobacillus arseniciselenatis</name>
    <dbReference type="NCBI Taxonomy" id="85682"/>
    <lineage>
        <taxon>Bacteria</taxon>
        <taxon>Bacillati</taxon>
        <taxon>Bacillota</taxon>
        <taxon>Bacilli</taxon>
        <taxon>Bacillales</taxon>
        <taxon>Bacillaceae</taxon>
        <taxon>Anaerobacillus</taxon>
    </lineage>
</organism>
<evidence type="ECO:0000313" key="6">
    <source>
        <dbReference type="Proteomes" id="UP000180098"/>
    </source>
</evidence>
<dbReference type="GO" id="GO:0006260">
    <property type="term" value="P:DNA replication"/>
    <property type="evidence" value="ECO:0007669"/>
    <property type="project" value="InterPro"/>
</dbReference>
<dbReference type="GO" id="GO:0009295">
    <property type="term" value="C:nucleoid"/>
    <property type="evidence" value="ECO:0007669"/>
    <property type="project" value="TreeGrafter"/>
</dbReference>
<dbReference type="CDD" id="cd04496">
    <property type="entry name" value="SSB_OBF"/>
    <property type="match status" value="1"/>
</dbReference>
<dbReference type="Pfam" id="PF00436">
    <property type="entry name" value="SSB"/>
    <property type="match status" value="1"/>
</dbReference>
<dbReference type="SUPFAM" id="SSF50249">
    <property type="entry name" value="Nucleic acid-binding proteins"/>
    <property type="match status" value="1"/>
</dbReference>
<dbReference type="Gene3D" id="2.40.50.140">
    <property type="entry name" value="Nucleic acid-binding proteins"/>
    <property type="match status" value="1"/>
</dbReference>
<dbReference type="EMBL" id="MLQQ01000044">
    <property type="protein sequence ID" value="OIJ09432.1"/>
    <property type="molecule type" value="Genomic_DNA"/>
</dbReference>
<dbReference type="RefSeq" id="WP_071314457.1">
    <property type="nucleotide sequence ID" value="NZ_MLQQ01000044.1"/>
</dbReference>
<dbReference type="GO" id="GO:0003697">
    <property type="term" value="F:single-stranded DNA binding"/>
    <property type="evidence" value="ECO:0007669"/>
    <property type="project" value="InterPro"/>
</dbReference>
<evidence type="ECO:0000256" key="1">
    <source>
        <dbReference type="ARBA" id="ARBA00023125"/>
    </source>
</evidence>
<feature type="region of interest" description="Disordered" evidence="4">
    <location>
        <begin position="102"/>
        <end position="155"/>
    </location>
</feature>
<evidence type="ECO:0000256" key="4">
    <source>
        <dbReference type="SAM" id="MobiDB-lite"/>
    </source>
</evidence>
<dbReference type="OrthoDB" id="2941839at2"/>
<keyword evidence="6" id="KW-1185">Reference proteome</keyword>
<evidence type="ECO:0000313" key="5">
    <source>
        <dbReference type="EMBL" id="OIJ09432.1"/>
    </source>
</evidence>
<accession>A0A1S2LAC2</accession>
<protein>
    <recommendedName>
        <fullName evidence="2 3">Single-stranded DNA-binding protein</fullName>
    </recommendedName>
</protein>
<reference evidence="5 6" key="1">
    <citation type="submission" date="2016-10" db="EMBL/GenBank/DDBJ databases">
        <title>Draft genome sequences of four alkaliphilic bacteria belonging to the Anaerobacillus genus.</title>
        <authorList>
            <person name="Bassil N.M."/>
            <person name="Lloyd J.R."/>
        </authorList>
    </citation>
    <scope>NUCLEOTIDE SEQUENCE [LARGE SCALE GENOMIC DNA]</scope>
    <source>
        <strain evidence="5 6">DSM 15340</strain>
    </source>
</reference>
<comment type="caution">
    <text evidence="5">The sequence shown here is derived from an EMBL/GenBank/DDBJ whole genome shotgun (WGS) entry which is preliminary data.</text>
</comment>
<dbReference type="PIRSF" id="PIRSF002070">
    <property type="entry name" value="SSB"/>
    <property type="match status" value="1"/>
</dbReference>
<dbReference type="InterPro" id="IPR012340">
    <property type="entry name" value="NA-bd_OB-fold"/>
</dbReference>
<feature type="compositionally biased region" description="Low complexity" evidence="4">
    <location>
        <begin position="102"/>
        <end position="111"/>
    </location>
</feature>
<evidence type="ECO:0000256" key="2">
    <source>
        <dbReference type="PIRNR" id="PIRNR002070"/>
    </source>
</evidence>
<proteinExistence type="predicted"/>
<dbReference type="InterPro" id="IPR011344">
    <property type="entry name" value="ssDNA-bd"/>
</dbReference>
<dbReference type="NCBIfam" id="TIGR00621">
    <property type="entry name" value="ssb"/>
    <property type="match status" value="1"/>
</dbReference>
<feature type="compositionally biased region" description="Polar residues" evidence="4">
    <location>
        <begin position="117"/>
        <end position="147"/>
    </location>
</feature>
<dbReference type="InterPro" id="IPR000424">
    <property type="entry name" value="Primosome_PriB/ssb"/>
</dbReference>
<keyword evidence="1 2" id="KW-0238">DNA-binding</keyword>
<dbReference type="Proteomes" id="UP000180098">
    <property type="component" value="Unassembled WGS sequence"/>
</dbReference>
<evidence type="ECO:0000256" key="3">
    <source>
        <dbReference type="RuleBase" id="RU000524"/>
    </source>
</evidence>
<dbReference type="AlphaFoldDB" id="A0A1S2LAC2"/>
<dbReference type="PROSITE" id="PS50935">
    <property type="entry name" value="SSB"/>
    <property type="match status" value="1"/>
</dbReference>
<dbReference type="PANTHER" id="PTHR10302">
    <property type="entry name" value="SINGLE-STRANDED DNA-BINDING PROTEIN"/>
    <property type="match status" value="1"/>
</dbReference>
<sequence length="155" mass="17316">MLNRAQFLGNLTKDIELRKTASGKPVANLDIALNYYVQSEKKTEYVQVVVWDKQAEDAAKYLSKGRQVYAEAKVVVRKRNLEGKNISIPEFHAEKVIYLGSSSNNQNGSGQHVPNDYEQQGYGQQNSNPFGSSYNDGGFGQNYNGNADPNYPFGR</sequence>
<name>A0A1S2LAC2_9BACI</name>